<proteinExistence type="predicted"/>
<accession>A0A511N934</accession>
<evidence type="ECO:0000313" key="1">
    <source>
        <dbReference type="EMBL" id="GEM49369.1"/>
    </source>
</evidence>
<protein>
    <submittedName>
        <fullName evidence="1">Uncharacterized protein</fullName>
    </submittedName>
</protein>
<sequence>MVSGSFPDPGPYPEVGEFEPVCLPFGEQRVRFQVQPDLISRPCKMLHVLLLDVSRSQKGVFPELHANGEAVRMPGPNRLNGILILDYYVALT</sequence>
<comment type="caution">
    <text evidence="1">The sequence shown here is derived from an EMBL/GenBank/DDBJ whole genome shotgun (WGS) entry which is preliminary data.</text>
</comment>
<name>A0A511N934_DEIC1</name>
<organism evidence="1 2">
    <name type="scientific">Deinococcus cellulosilyticus (strain DSM 18568 / NBRC 106333 / KACC 11606 / 5516J-15)</name>
    <dbReference type="NCBI Taxonomy" id="1223518"/>
    <lineage>
        <taxon>Bacteria</taxon>
        <taxon>Thermotogati</taxon>
        <taxon>Deinococcota</taxon>
        <taxon>Deinococci</taxon>
        <taxon>Deinococcales</taxon>
        <taxon>Deinococcaceae</taxon>
        <taxon>Deinococcus</taxon>
    </lineage>
</organism>
<dbReference type="Proteomes" id="UP000321306">
    <property type="component" value="Unassembled WGS sequence"/>
</dbReference>
<keyword evidence="2" id="KW-1185">Reference proteome</keyword>
<gene>
    <name evidence="1" type="ORF">DC3_50040</name>
</gene>
<dbReference type="AlphaFoldDB" id="A0A511N934"/>
<evidence type="ECO:0000313" key="2">
    <source>
        <dbReference type="Proteomes" id="UP000321306"/>
    </source>
</evidence>
<reference evidence="1 2" key="1">
    <citation type="submission" date="2019-07" db="EMBL/GenBank/DDBJ databases">
        <title>Whole genome shotgun sequence of Deinococcus cellulosilyticus NBRC 106333.</title>
        <authorList>
            <person name="Hosoyama A."/>
            <person name="Uohara A."/>
            <person name="Ohji S."/>
            <person name="Ichikawa N."/>
        </authorList>
    </citation>
    <scope>NUCLEOTIDE SEQUENCE [LARGE SCALE GENOMIC DNA]</scope>
    <source>
        <strain evidence="1 2">NBRC 106333</strain>
    </source>
</reference>
<dbReference type="EMBL" id="BJXB01000033">
    <property type="protein sequence ID" value="GEM49369.1"/>
    <property type="molecule type" value="Genomic_DNA"/>
</dbReference>